<proteinExistence type="predicted"/>
<organism evidence="2 3">
    <name type="scientific">Vicia faba</name>
    <name type="common">Broad bean</name>
    <name type="synonym">Faba vulgaris</name>
    <dbReference type="NCBI Taxonomy" id="3906"/>
    <lineage>
        <taxon>Eukaryota</taxon>
        <taxon>Viridiplantae</taxon>
        <taxon>Streptophyta</taxon>
        <taxon>Embryophyta</taxon>
        <taxon>Tracheophyta</taxon>
        <taxon>Spermatophyta</taxon>
        <taxon>Magnoliopsida</taxon>
        <taxon>eudicotyledons</taxon>
        <taxon>Gunneridae</taxon>
        <taxon>Pentapetalae</taxon>
        <taxon>rosids</taxon>
        <taxon>fabids</taxon>
        <taxon>Fabales</taxon>
        <taxon>Fabaceae</taxon>
        <taxon>Papilionoideae</taxon>
        <taxon>50 kb inversion clade</taxon>
        <taxon>NPAAA clade</taxon>
        <taxon>Hologalegina</taxon>
        <taxon>IRL clade</taxon>
        <taxon>Fabeae</taxon>
        <taxon>Vicia</taxon>
    </lineage>
</organism>
<dbReference type="AlphaFoldDB" id="A0AAV1AYX2"/>
<keyword evidence="3" id="KW-1185">Reference proteome</keyword>
<sequence length="163" mass="18332">MLQDMSKEEIGKKRICNNYTGLPQPLIILIKLASKSREHYEYPSNAPSLLNSVLDATPRATATPCYSDHASHCEIPAPDPRPTAPLSPLKYNIDTALRFDPRPAGIRSKPPQNRDSTLRRNHCFNHTTEPSRRSHSTPHIRNNSGGHPSLSTYEGRYRMSGKF</sequence>
<dbReference type="Proteomes" id="UP001157006">
    <property type="component" value="Chromosome 5"/>
</dbReference>
<feature type="region of interest" description="Disordered" evidence="1">
    <location>
        <begin position="100"/>
        <end position="163"/>
    </location>
</feature>
<dbReference type="EMBL" id="OX451740">
    <property type="protein sequence ID" value="CAI8614259.1"/>
    <property type="molecule type" value="Genomic_DNA"/>
</dbReference>
<name>A0AAV1AYX2_VICFA</name>
<reference evidence="2 3" key="1">
    <citation type="submission" date="2023-01" db="EMBL/GenBank/DDBJ databases">
        <authorList>
            <person name="Kreplak J."/>
        </authorList>
    </citation>
    <scope>NUCLEOTIDE SEQUENCE [LARGE SCALE GENOMIC DNA]</scope>
</reference>
<accession>A0AAV1AYX2</accession>
<feature type="compositionally biased region" description="Polar residues" evidence="1">
    <location>
        <begin position="139"/>
        <end position="152"/>
    </location>
</feature>
<gene>
    <name evidence="2" type="ORF">VFH_V121400</name>
</gene>
<evidence type="ECO:0000256" key="1">
    <source>
        <dbReference type="SAM" id="MobiDB-lite"/>
    </source>
</evidence>
<protein>
    <submittedName>
        <fullName evidence="2">Uncharacterized protein</fullName>
    </submittedName>
</protein>
<evidence type="ECO:0000313" key="2">
    <source>
        <dbReference type="EMBL" id="CAI8614259.1"/>
    </source>
</evidence>
<evidence type="ECO:0000313" key="3">
    <source>
        <dbReference type="Proteomes" id="UP001157006"/>
    </source>
</evidence>